<reference evidence="6" key="1">
    <citation type="submission" date="2014-03" db="EMBL/GenBank/DDBJ databases">
        <title>Complete genome sequence of the Radio-Resistant Rubrobacter radiotolerans RSPS-4.</title>
        <authorList>
            <person name="Egas C.C."/>
            <person name="Barroso C.C."/>
            <person name="Froufe H.J.C."/>
            <person name="Pacheco J.J."/>
            <person name="Albuquerque L.L."/>
            <person name="da Costa M.M.S."/>
        </authorList>
    </citation>
    <scope>NUCLEOTIDE SEQUENCE [LARGE SCALE GENOMIC DNA]</scope>
    <source>
        <strain evidence="6">RSPS-4</strain>
    </source>
</reference>
<keyword evidence="7" id="KW-1185">Reference proteome</keyword>
<sequence>MKRRGIRGRIAGWSSGSGVATGGVSSLGALTVALVLAAVISAGCGQAEEGGSEGQGGSGESGGETTEAQSGGSEGAAEGGSGDPLVVYSGRSAELVGPIIDTYIEESGNEVQVRYGDTAELAATLLEEGENSPADVYFAQDAGALGAVADEDLLVQLPEEILSPVEERLSSQEGEWVGISGRARVIAYNTDNLTEEDLPESILDFTDPEWEGRIGWAPTNGSFQAFVTALRELEGEDAAREWLEGIQANNPTVYEDNTTTLEGVAAGEVDVGFVNHYYLFRALEEQGEDFSARNYYPTGGDPGALVNVAGAGILASSDNKQAAEDFLSYMVSEEAQQYFADETYEYPVIEGVETNEELVPLEEIESPDIDLSNLDDLEGTLELLRETGVL</sequence>
<dbReference type="InterPro" id="IPR026045">
    <property type="entry name" value="Ferric-bd"/>
</dbReference>
<dbReference type="Proteomes" id="UP000025229">
    <property type="component" value="Chromosome"/>
</dbReference>
<dbReference type="CDD" id="cd13543">
    <property type="entry name" value="PBP2_Fbp"/>
    <property type="match status" value="1"/>
</dbReference>
<dbReference type="AlphaFoldDB" id="A0A023X267"/>
<keyword evidence="3" id="KW-0732">Signal</keyword>
<dbReference type="GO" id="GO:0030288">
    <property type="term" value="C:outer membrane-bounded periplasmic space"/>
    <property type="evidence" value="ECO:0007669"/>
    <property type="project" value="TreeGrafter"/>
</dbReference>
<dbReference type="SUPFAM" id="SSF53850">
    <property type="entry name" value="Periplasmic binding protein-like II"/>
    <property type="match status" value="1"/>
</dbReference>
<feature type="binding site" evidence="4">
    <location>
        <position position="278"/>
    </location>
    <ligand>
        <name>Fe cation</name>
        <dbReference type="ChEBI" id="CHEBI:24875"/>
    </ligand>
</feature>
<proteinExistence type="inferred from homology"/>
<dbReference type="PATRIC" id="fig|42256.3.peg.1179"/>
<dbReference type="GO" id="GO:0046872">
    <property type="term" value="F:metal ion binding"/>
    <property type="evidence" value="ECO:0007669"/>
    <property type="project" value="UniProtKB-KW"/>
</dbReference>
<feature type="compositionally biased region" description="Gly residues" evidence="5">
    <location>
        <begin position="72"/>
        <end position="82"/>
    </location>
</feature>
<dbReference type="EMBL" id="CP007514">
    <property type="protein sequence ID" value="AHY46448.1"/>
    <property type="molecule type" value="Genomic_DNA"/>
</dbReference>
<evidence type="ECO:0000313" key="6">
    <source>
        <dbReference type="EMBL" id="AHY46448.1"/>
    </source>
</evidence>
<dbReference type="HOGENOM" id="CLU_026974_2_0_11"/>
<comment type="similarity">
    <text evidence="1">Belongs to the bacterial solute-binding protein 1 family.</text>
</comment>
<evidence type="ECO:0000256" key="5">
    <source>
        <dbReference type="SAM" id="MobiDB-lite"/>
    </source>
</evidence>
<name>A0A023X267_RUBRA</name>
<dbReference type="Pfam" id="PF13343">
    <property type="entry name" value="SBP_bac_6"/>
    <property type="match status" value="1"/>
</dbReference>
<keyword evidence="4" id="KW-0408">Iron</keyword>
<protein>
    <submittedName>
        <fullName evidence="6">Bacterial extracellular solute-binding protein</fullName>
    </submittedName>
</protein>
<keyword evidence="2" id="KW-0410">Iron transport</keyword>
<evidence type="ECO:0000256" key="1">
    <source>
        <dbReference type="ARBA" id="ARBA00008520"/>
    </source>
</evidence>
<keyword evidence="2" id="KW-0406">Ion transport</keyword>
<dbReference type="PANTHER" id="PTHR30006:SF15">
    <property type="entry name" value="IRON-UTILIZATION PERIPLASMIC PROTEIN"/>
    <property type="match status" value="1"/>
</dbReference>
<keyword evidence="2" id="KW-0813">Transport</keyword>
<dbReference type="eggNOG" id="COG1840">
    <property type="taxonomic scope" value="Bacteria"/>
</dbReference>
<dbReference type="Gene3D" id="3.40.190.10">
    <property type="entry name" value="Periplasmic binding protein-like II"/>
    <property type="match status" value="2"/>
</dbReference>
<evidence type="ECO:0000256" key="3">
    <source>
        <dbReference type="ARBA" id="ARBA00022729"/>
    </source>
</evidence>
<feature type="compositionally biased region" description="Gly residues" evidence="5">
    <location>
        <begin position="52"/>
        <end position="62"/>
    </location>
</feature>
<dbReference type="GO" id="GO:0006826">
    <property type="term" value="P:iron ion transport"/>
    <property type="evidence" value="ECO:0007669"/>
    <property type="project" value="UniProtKB-KW"/>
</dbReference>
<gene>
    <name evidence="6" type="ORF">RradSPS_1165</name>
</gene>
<dbReference type="PANTHER" id="PTHR30006">
    <property type="entry name" value="THIAMINE-BINDING PERIPLASMIC PROTEIN-RELATED"/>
    <property type="match status" value="1"/>
</dbReference>
<organism evidence="6 7">
    <name type="scientific">Rubrobacter radiotolerans</name>
    <name type="common">Arthrobacter radiotolerans</name>
    <dbReference type="NCBI Taxonomy" id="42256"/>
    <lineage>
        <taxon>Bacteria</taxon>
        <taxon>Bacillati</taxon>
        <taxon>Actinomycetota</taxon>
        <taxon>Rubrobacteria</taxon>
        <taxon>Rubrobacterales</taxon>
        <taxon>Rubrobacteraceae</taxon>
        <taxon>Rubrobacter</taxon>
    </lineage>
</organism>
<dbReference type="RefSeq" id="WP_232226616.1">
    <property type="nucleotide sequence ID" value="NZ_CP007514.1"/>
</dbReference>
<dbReference type="STRING" id="42256.RradSPS_1165"/>
<feature type="binding site" evidence="4">
    <location>
        <position position="277"/>
    </location>
    <ligand>
        <name>Fe cation</name>
        <dbReference type="ChEBI" id="CHEBI:24875"/>
    </ligand>
</feature>
<evidence type="ECO:0000313" key="7">
    <source>
        <dbReference type="Proteomes" id="UP000025229"/>
    </source>
</evidence>
<dbReference type="PIRSF" id="PIRSF002825">
    <property type="entry name" value="CfbpA"/>
    <property type="match status" value="1"/>
</dbReference>
<evidence type="ECO:0000256" key="4">
    <source>
        <dbReference type="PIRSR" id="PIRSR002825-1"/>
    </source>
</evidence>
<keyword evidence="4" id="KW-0479">Metal-binding</keyword>
<accession>A0A023X267</accession>
<feature type="region of interest" description="Disordered" evidence="5">
    <location>
        <begin position="46"/>
        <end position="84"/>
    </location>
</feature>
<evidence type="ECO:0000256" key="2">
    <source>
        <dbReference type="ARBA" id="ARBA00022496"/>
    </source>
</evidence>
<dbReference type="KEGG" id="rrd:RradSPS_1165"/>